<name>A0A6N9VI73_STRMI</name>
<gene>
    <name evidence="1" type="ORF">G3I39_25310</name>
    <name evidence="2" type="ORF">G3I39_35865</name>
</gene>
<evidence type="ECO:0000313" key="3">
    <source>
        <dbReference type="Proteomes" id="UP000471648"/>
    </source>
</evidence>
<dbReference type="RefSeq" id="WP_164358233.1">
    <property type="nucleotide sequence ID" value="NZ_JAAGME010001046.1"/>
</dbReference>
<sequence length="155" mass="17387">MGPDTLKLRCQTFIDGELAHILLAVDRMLWETNEHAREHAQRTARQELHHYAAKRTGRDLPAADFDALPVWVEHPDRCEVECVGGPHDGRRMTWNSAEPPLVIDLPVDEGIAGLLAAVEGEPTSILRKATYVPLMGDGGFFSRTQDGAWRYRFQG</sequence>
<protein>
    <submittedName>
        <fullName evidence="2">Uncharacterized protein</fullName>
    </submittedName>
</protein>
<organism evidence="2 3">
    <name type="scientific">Streptomyces microflavus</name>
    <name type="common">Streptomyces lipmanii</name>
    <dbReference type="NCBI Taxonomy" id="1919"/>
    <lineage>
        <taxon>Bacteria</taxon>
        <taxon>Bacillati</taxon>
        <taxon>Actinomycetota</taxon>
        <taxon>Actinomycetes</taxon>
        <taxon>Kitasatosporales</taxon>
        <taxon>Streptomycetaceae</taxon>
        <taxon>Streptomyces</taxon>
    </lineage>
</organism>
<evidence type="ECO:0000313" key="1">
    <source>
        <dbReference type="EMBL" id="NEB70349.1"/>
    </source>
</evidence>
<comment type="caution">
    <text evidence="2">The sequence shown here is derived from an EMBL/GenBank/DDBJ whole genome shotgun (WGS) entry which is preliminary data.</text>
</comment>
<dbReference type="Proteomes" id="UP000471648">
    <property type="component" value="Unassembled WGS sequence"/>
</dbReference>
<proteinExistence type="predicted"/>
<evidence type="ECO:0000313" key="2">
    <source>
        <dbReference type="EMBL" id="NEB72413.1"/>
    </source>
</evidence>
<reference evidence="2 3" key="1">
    <citation type="submission" date="2020-01" db="EMBL/GenBank/DDBJ databases">
        <title>Insect and environment-associated Actinomycetes.</title>
        <authorList>
            <person name="Currrie C."/>
            <person name="Chevrette M."/>
            <person name="Carlson C."/>
            <person name="Stubbendieck R."/>
            <person name="Wendt-Pienkowski E."/>
        </authorList>
    </citation>
    <scope>NUCLEOTIDE SEQUENCE [LARGE SCALE GENOMIC DNA]</scope>
    <source>
        <strain evidence="2 3">SID14438</strain>
    </source>
</reference>
<accession>A0A6N9VI73</accession>
<dbReference type="EMBL" id="JAAGME010001046">
    <property type="protein sequence ID" value="NEB70349.1"/>
    <property type="molecule type" value="Genomic_DNA"/>
</dbReference>
<dbReference type="EMBL" id="JAAGME010001542">
    <property type="protein sequence ID" value="NEB72413.1"/>
    <property type="molecule type" value="Genomic_DNA"/>
</dbReference>
<dbReference type="AlphaFoldDB" id="A0A6N9VI73"/>